<dbReference type="InterPro" id="IPR001279">
    <property type="entry name" value="Metallo-B-lactamas"/>
</dbReference>
<protein>
    <submittedName>
        <fullName evidence="2">MBL fold metallo-hydrolase</fullName>
    </submittedName>
</protein>
<evidence type="ECO:0000259" key="1">
    <source>
        <dbReference type="SMART" id="SM00849"/>
    </source>
</evidence>
<sequence length="266" mass="29406">MNDEFKISVLSSGSGGNCTYIETPQHKIIQDAGLSGIRIKRLMEGIGKDLADVDTMLVTHEHTDHAKGVGILARKYGMNVYANEATWKAMDPKIGAVPLEQKFVFDPNTTELWGDLDVESFTVAHDAAQAQFYNYHHHGKSFVIITDTGSVSDRVAGLIRNAGAYLFECNYDPDMLMNGDYSYSTKLRINSDTGHLSNQASTEILMDVMGPQTKRIFLAHRSHHNNTKALARLTVASVMKNHGFGVGQAFELFDTDVEQPSPLIKL</sequence>
<evidence type="ECO:0000313" key="3">
    <source>
        <dbReference type="Proteomes" id="UP001057532"/>
    </source>
</evidence>
<dbReference type="PANTHER" id="PTHR47619">
    <property type="entry name" value="METALLO-HYDROLASE YYCJ-RELATED"/>
    <property type="match status" value="1"/>
</dbReference>
<dbReference type="EMBL" id="CP097478">
    <property type="protein sequence ID" value="USS93313.1"/>
    <property type="molecule type" value="Genomic_DNA"/>
</dbReference>
<reference evidence="2" key="1">
    <citation type="submission" date="2022-05" db="EMBL/GenBank/DDBJ databases">
        <authorList>
            <person name="Oliphant S.A."/>
            <person name="Watson-Haigh N.S."/>
            <person name="Sumby K.M."/>
            <person name="Gardner J.M."/>
            <person name="Jiranek V."/>
        </authorList>
    </citation>
    <scope>NUCLEOTIDE SEQUENCE</scope>
    <source>
        <strain evidence="2">Ru20-1</strain>
    </source>
</reference>
<accession>A0ABY5C647</accession>
<dbReference type="SUPFAM" id="SSF56281">
    <property type="entry name" value="Metallo-hydrolase/oxidoreductase"/>
    <property type="match status" value="1"/>
</dbReference>
<dbReference type="Pfam" id="PF12706">
    <property type="entry name" value="Lactamase_B_2"/>
    <property type="match status" value="1"/>
</dbReference>
<dbReference type="Gene3D" id="3.60.15.10">
    <property type="entry name" value="Ribonuclease Z/Hydroxyacylglutathione hydrolase-like"/>
    <property type="match status" value="1"/>
</dbReference>
<dbReference type="InterPro" id="IPR036866">
    <property type="entry name" value="RibonucZ/Hydroxyglut_hydro"/>
</dbReference>
<gene>
    <name evidence="2" type="ORF">M8332_00105</name>
</gene>
<feature type="domain" description="Metallo-beta-lactamase" evidence="1">
    <location>
        <begin position="15"/>
        <end position="220"/>
    </location>
</feature>
<dbReference type="RefSeq" id="WP_252780124.1">
    <property type="nucleotide sequence ID" value="NZ_CP097478.1"/>
</dbReference>
<organism evidence="2 3">
    <name type="scientific">Fructilactobacillus ixorae</name>
    <dbReference type="NCBI Taxonomy" id="1750535"/>
    <lineage>
        <taxon>Bacteria</taxon>
        <taxon>Bacillati</taxon>
        <taxon>Bacillota</taxon>
        <taxon>Bacilli</taxon>
        <taxon>Lactobacillales</taxon>
        <taxon>Lactobacillaceae</taxon>
        <taxon>Fructilactobacillus</taxon>
    </lineage>
</organism>
<name>A0ABY5C647_9LACO</name>
<dbReference type="PANTHER" id="PTHR47619:SF1">
    <property type="entry name" value="EXODEOXYRIBONUCLEASE WALJ"/>
    <property type="match status" value="1"/>
</dbReference>
<dbReference type="InterPro" id="IPR052533">
    <property type="entry name" value="WalJ/YycJ-like"/>
</dbReference>
<proteinExistence type="predicted"/>
<dbReference type="Proteomes" id="UP001057532">
    <property type="component" value="Chromosome"/>
</dbReference>
<dbReference type="SMART" id="SM00849">
    <property type="entry name" value="Lactamase_B"/>
    <property type="match status" value="1"/>
</dbReference>
<keyword evidence="3" id="KW-1185">Reference proteome</keyword>
<evidence type="ECO:0000313" key="2">
    <source>
        <dbReference type="EMBL" id="USS93313.1"/>
    </source>
</evidence>